<dbReference type="Proteomes" id="UP000634476">
    <property type="component" value="Unassembled WGS sequence"/>
</dbReference>
<organism evidence="2 3">
    <name type="scientific">Planobispora takensis</name>
    <dbReference type="NCBI Taxonomy" id="1367882"/>
    <lineage>
        <taxon>Bacteria</taxon>
        <taxon>Bacillati</taxon>
        <taxon>Actinomycetota</taxon>
        <taxon>Actinomycetes</taxon>
        <taxon>Streptosporangiales</taxon>
        <taxon>Streptosporangiaceae</taxon>
        <taxon>Planobispora</taxon>
    </lineage>
</organism>
<feature type="region of interest" description="Disordered" evidence="1">
    <location>
        <begin position="1"/>
        <end position="21"/>
    </location>
</feature>
<evidence type="ECO:0000256" key="1">
    <source>
        <dbReference type="SAM" id="MobiDB-lite"/>
    </source>
</evidence>
<comment type="caution">
    <text evidence="2">The sequence shown here is derived from an EMBL/GenBank/DDBJ whole genome shotgun (WGS) entry which is preliminary data.</text>
</comment>
<gene>
    <name evidence="2" type="ORF">Pta02_72400</name>
</gene>
<dbReference type="EMBL" id="BOOK01000064">
    <property type="protein sequence ID" value="GII05232.1"/>
    <property type="molecule type" value="Genomic_DNA"/>
</dbReference>
<name>A0A8J3T4M2_9ACTN</name>
<protein>
    <submittedName>
        <fullName evidence="2">Uncharacterized protein</fullName>
    </submittedName>
</protein>
<accession>A0A8J3T4M2</accession>
<keyword evidence="3" id="KW-1185">Reference proteome</keyword>
<sequence>MPPERPASPEHLTSSGHPASPERLTFADADARLDGSLSACFQGDYDTVLFFDGDVVLSGDFLDALTGLGGREAGIVAITGDLTVSGPIALYDDTPGLYVEGTTRAETLEGGDAEIYIQDGVFTHLVYGHYNHGILEAGRVETPWVIDYDHDLRITAPGARHVDNYGSSSEAEFTRDDIAERFVPEVVDPGRGSIVVERFLDRLRAGLPVRSWS</sequence>
<evidence type="ECO:0000313" key="2">
    <source>
        <dbReference type="EMBL" id="GII05232.1"/>
    </source>
</evidence>
<reference evidence="2" key="1">
    <citation type="submission" date="2021-01" db="EMBL/GenBank/DDBJ databases">
        <title>Whole genome shotgun sequence of Planobispora takensis NBRC 109077.</title>
        <authorList>
            <person name="Komaki H."/>
            <person name="Tamura T."/>
        </authorList>
    </citation>
    <scope>NUCLEOTIDE SEQUENCE</scope>
    <source>
        <strain evidence="2">NBRC 109077</strain>
    </source>
</reference>
<dbReference type="AlphaFoldDB" id="A0A8J3T4M2"/>
<proteinExistence type="predicted"/>
<evidence type="ECO:0000313" key="3">
    <source>
        <dbReference type="Proteomes" id="UP000634476"/>
    </source>
</evidence>